<dbReference type="RefSeq" id="XP_007827334.1">
    <property type="nucleotide sequence ID" value="XM_007829143.1"/>
</dbReference>
<feature type="repeat" description="ANK" evidence="1">
    <location>
        <begin position="746"/>
        <end position="778"/>
    </location>
</feature>
<dbReference type="SUPFAM" id="SSF48403">
    <property type="entry name" value="Ankyrin repeat"/>
    <property type="match status" value="1"/>
</dbReference>
<proteinExistence type="predicted"/>
<name>W3XL68_PESFW</name>
<dbReference type="InterPro" id="IPR036770">
    <property type="entry name" value="Ankyrin_rpt-contain_sf"/>
</dbReference>
<organism evidence="3 4">
    <name type="scientific">Pestalotiopsis fici (strain W106-1 / CGMCC3.15140)</name>
    <dbReference type="NCBI Taxonomy" id="1229662"/>
    <lineage>
        <taxon>Eukaryota</taxon>
        <taxon>Fungi</taxon>
        <taxon>Dikarya</taxon>
        <taxon>Ascomycota</taxon>
        <taxon>Pezizomycotina</taxon>
        <taxon>Sordariomycetes</taxon>
        <taxon>Xylariomycetidae</taxon>
        <taxon>Amphisphaeriales</taxon>
        <taxon>Sporocadaceae</taxon>
        <taxon>Pestalotiopsis</taxon>
    </lineage>
</organism>
<dbReference type="PANTHER" id="PTHR35391">
    <property type="entry name" value="C2H2-TYPE DOMAIN-CONTAINING PROTEIN-RELATED"/>
    <property type="match status" value="1"/>
</dbReference>
<feature type="region of interest" description="Disordered" evidence="2">
    <location>
        <begin position="830"/>
        <end position="850"/>
    </location>
</feature>
<feature type="compositionally biased region" description="Basic and acidic residues" evidence="2">
    <location>
        <begin position="836"/>
        <end position="850"/>
    </location>
</feature>
<dbReference type="InParanoid" id="W3XL68"/>
<dbReference type="Gene3D" id="1.25.40.20">
    <property type="entry name" value="Ankyrin repeat-containing domain"/>
    <property type="match status" value="1"/>
</dbReference>
<evidence type="ECO:0000313" key="4">
    <source>
        <dbReference type="Proteomes" id="UP000030651"/>
    </source>
</evidence>
<feature type="region of interest" description="Disordered" evidence="2">
    <location>
        <begin position="634"/>
        <end position="674"/>
    </location>
</feature>
<dbReference type="OrthoDB" id="20872at2759"/>
<dbReference type="eggNOG" id="KOG0504">
    <property type="taxonomic scope" value="Eukaryota"/>
</dbReference>
<accession>W3XL68</accession>
<dbReference type="PROSITE" id="PS50297">
    <property type="entry name" value="ANK_REP_REGION"/>
    <property type="match status" value="2"/>
</dbReference>
<feature type="compositionally biased region" description="Low complexity" evidence="2">
    <location>
        <begin position="576"/>
        <end position="585"/>
    </location>
</feature>
<feature type="compositionally biased region" description="Basic residues" evidence="2">
    <location>
        <begin position="649"/>
        <end position="660"/>
    </location>
</feature>
<dbReference type="EMBL" id="KI912109">
    <property type="protein sequence ID" value="ETS86734.1"/>
    <property type="molecule type" value="Genomic_DNA"/>
</dbReference>
<dbReference type="PANTHER" id="PTHR35391:SF7">
    <property type="entry name" value="C2H2-TYPE DOMAIN-CONTAINING PROTEIN"/>
    <property type="match status" value="1"/>
</dbReference>
<dbReference type="OMA" id="LHEYPEN"/>
<dbReference type="InterPro" id="IPR002110">
    <property type="entry name" value="Ankyrin_rpt"/>
</dbReference>
<dbReference type="GeneID" id="19265575"/>
<dbReference type="PROSITE" id="PS50088">
    <property type="entry name" value="ANK_REPEAT"/>
    <property type="match status" value="2"/>
</dbReference>
<dbReference type="HOGENOM" id="CLU_335578_0_0_1"/>
<keyword evidence="4" id="KW-1185">Reference proteome</keyword>
<gene>
    <name evidence="3" type="ORF">PFICI_00562</name>
</gene>
<dbReference type="STRING" id="1229662.W3XL68"/>
<sequence length="850" mass="95067">MSEANVLSTQALFTPISASARTCLDEFNRLLQSTLSLDGRRYSAIEDQMARFSLWTSNMAVFAPGRNCMDHRVREAPEVQRLILGILTVLQSRISECVELINRLNAQDAPIEEQFSALARGGFEQAAISIASEVTLLQSLANTIRKASRETQNDKALATFRMTDEEGNNLEAVIKWYFMKNLEDRFPESSEAIRERLASTMVLRRKRILYRRTRYSVNPMKAPDPVARPTTQMPSSFPRQMNTALQMRADRSAPKPLTAHSQLHSAVHSATTLTPHTFQRASAPSVVSQTRSVDLGAHESLVFPDAPLAQSKGMMDVTCPYCLYVLPSNEVTNADKWRKHVLGDLDALVCLFDPCDKPNVLFSHTKDWIRHMREHTRSWFCSSKLHAYKTFGDRGDFQNHLQNDHERKYTDAQIDFIIEKNTRSSGPLFKFCPLCGGQEENEKGPGISEDLINHIVGHLRSLAIKSLPPVHDQVEEDAYKSDIDNRRSRSTVRNAFDQAELVLDSPDSDSDDLNLDEFEPDEFGPDVWDFVPPLLNALPDDQDPIKLAIQSSMQSANLEATLRKEVTIVSEEQERQQLSSSLLSSPQMPDDTLLDSHKSSDSESDSQHRLTRRKRFLSPPAALAAGVVDAPLQSIDHDSSKSSNDSPRSHQHTRSLRSKNKGTTNAGHSDPTKRHLAAHGQTLFARACGKGDYEAARRHLAERPEDLDRPDYAGNTPLQVASRNGYEDIVEFLIGAGCSVKCQNDVEDTPLLDAVEYGHLGVVKLLLAAGVDPRKTDAEGQEPLERISDDLDNSSEMRNLLENARHRSRGRAPSIDLPPRTFLGEIFLSPEPMSEAEDKAEVTEEAFKNV</sequence>
<reference evidence="4" key="1">
    <citation type="journal article" date="2015" name="BMC Genomics">
        <title>Genomic and transcriptomic analysis of the endophytic fungus Pestalotiopsis fici reveals its lifestyle and high potential for synthesis of natural products.</title>
        <authorList>
            <person name="Wang X."/>
            <person name="Zhang X."/>
            <person name="Liu L."/>
            <person name="Xiang M."/>
            <person name="Wang W."/>
            <person name="Sun X."/>
            <person name="Che Y."/>
            <person name="Guo L."/>
            <person name="Liu G."/>
            <person name="Guo L."/>
            <person name="Wang C."/>
            <person name="Yin W.B."/>
            <person name="Stadler M."/>
            <person name="Zhang X."/>
            <person name="Liu X."/>
        </authorList>
    </citation>
    <scope>NUCLEOTIDE SEQUENCE [LARGE SCALE GENOMIC DNA]</scope>
    <source>
        <strain evidence="4">W106-1 / CGMCC3.15140</strain>
    </source>
</reference>
<evidence type="ECO:0000313" key="3">
    <source>
        <dbReference type="EMBL" id="ETS86734.1"/>
    </source>
</evidence>
<evidence type="ECO:0000256" key="2">
    <source>
        <dbReference type="SAM" id="MobiDB-lite"/>
    </source>
</evidence>
<evidence type="ECO:0000256" key="1">
    <source>
        <dbReference type="PROSITE-ProRule" id="PRU00023"/>
    </source>
</evidence>
<protein>
    <submittedName>
        <fullName evidence="3">Uncharacterized protein</fullName>
    </submittedName>
</protein>
<feature type="repeat" description="ANK" evidence="1">
    <location>
        <begin position="713"/>
        <end position="745"/>
    </location>
</feature>
<keyword evidence="1" id="KW-0040">ANK repeat</keyword>
<feature type="compositionally biased region" description="Basic and acidic residues" evidence="2">
    <location>
        <begin position="594"/>
        <end position="608"/>
    </location>
</feature>
<feature type="region of interest" description="Disordered" evidence="2">
    <location>
        <begin position="571"/>
        <end position="617"/>
    </location>
</feature>
<dbReference type="Pfam" id="PF12796">
    <property type="entry name" value="Ank_2"/>
    <property type="match status" value="1"/>
</dbReference>
<dbReference type="SMART" id="SM00248">
    <property type="entry name" value="ANK"/>
    <property type="match status" value="3"/>
</dbReference>
<dbReference type="AlphaFoldDB" id="W3XL68"/>
<dbReference type="KEGG" id="pfy:PFICI_00562"/>
<dbReference type="Proteomes" id="UP000030651">
    <property type="component" value="Unassembled WGS sequence"/>
</dbReference>